<protein>
    <submittedName>
        <fullName evidence="3">Glycosyltransferase family 4 protein</fullName>
    </submittedName>
</protein>
<keyword evidence="4" id="KW-1185">Reference proteome</keyword>
<dbReference type="PANTHER" id="PTHR45947">
    <property type="entry name" value="SULFOQUINOVOSYL TRANSFERASE SQD2"/>
    <property type="match status" value="1"/>
</dbReference>
<dbReference type="Gene3D" id="3.40.50.2000">
    <property type="entry name" value="Glycogen Phosphorylase B"/>
    <property type="match status" value="2"/>
</dbReference>
<evidence type="ECO:0000259" key="2">
    <source>
        <dbReference type="Pfam" id="PF13439"/>
    </source>
</evidence>
<evidence type="ECO:0000313" key="3">
    <source>
        <dbReference type="EMBL" id="MCX8999628.1"/>
    </source>
</evidence>
<dbReference type="InterPro" id="IPR050194">
    <property type="entry name" value="Glycosyltransferase_grp1"/>
</dbReference>
<comment type="caution">
    <text evidence="3">The sequence shown here is derived from an EMBL/GenBank/DDBJ whole genome shotgun (WGS) entry which is preliminary data.</text>
</comment>
<feature type="domain" description="Glycosyltransferase subfamily 4-like N-terminal" evidence="2">
    <location>
        <begin position="34"/>
        <end position="196"/>
    </location>
</feature>
<dbReference type="EMBL" id="JANFPI010000010">
    <property type="protein sequence ID" value="MCX8999628.1"/>
    <property type="molecule type" value="Genomic_DNA"/>
</dbReference>
<dbReference type="Pfam" id="PF00534">
    <property type="entry name" value="Glycos_transf_1"/>
    <property type="match status" value="1"/>
</dbReference>
<dbReference type="GO" id="GO:0016757">
    <property type="term" value="F:glycosyltransferase activity"/>
    <property type="evidence" value="ECO:0007669"/>
    <property type="project" value="InterPro"/>
</dbReference>
<dbReference type="SUPFAM" id="SSF53756">
    <property type="entry name" value="UDP-Glycosyltransferase/glycogen phosphorylase"/>
    <property type="match status" value="1"/>
</dbReference>
<dbReference type="PANTHER" id="PTHR45947:SF3">
    <property type="entry name" value="SULFOQUINOVOSYL TRANSFERASE SQD2"/>
    <property type="match status" value="1"/>
</dbReference>
<evidence type="ECO:0000313" key="4">
    <source>
        <dbReference type="Proteomes" id="UP001208771"/>
    </source>
</evidence>
<dbReference type="InterPro" id="IPR028098">
    <property type="entry name" value="Glyco_trans_4-like_N"/>
</dbReference>
<gene>
    <name evidence="3" type="ORF">NOF55_21205</name>
</gene>
<accession>A0AAE3N2I8</accession>
<proteinExistence type="predicted"/>
<sequence>MVFREKSHEIPLDHDEPAGRLVVHVVRQFYPNRGGLEDVVMNLGLAMQRRGFRVRVVTLDRLFTEPDRLLPAHEIRDGIEIVRIPWRGSTRYPVALDVFRHLADADLIHVHAIDFFFDALALGRFLHRKPMVATTHGGFFHTARHAFVKKVWFQTLTRMSARAYKVIVGCSRSDTALFSSIAPNRTVLIENGADTAKFAGSSSAVPVKRIVTIGRFSVNKRIDRLLDALKVLVAGDGDWRLEIVGVPGGLTAADLEGMIAARGLRRQVRIHCDLENAAIAGLLGECSLFASASEYEGFGLVAVEAMSAGLVPVLNTNEAYRLLGERHSRLVLADFASPEQAARAITQAYDALCADDSLRPGLVADAQHYSWNSVADRYQAVYEEVAGAAPAVAAGRARP</sequence>
<evidence type="ECO:0000259" key="1">
    <source>
        <dbReference type="Pfam" id="PF00534"/>
    </source>
</evidence>
<dbReference type="Proteomes" id="UP001208771">
    <property type="component" value="Unassembled WGS sequence"/>
</dbReference>
<dbReference type="Pfam" id="PF13439">
    <property type="entry name" value="Glyco_transf_4"/>
    <property type="match status" value="1"/>
</dbReference>
<dbReference type="InterPro" id="IPR001296">
    <property type="entry name" value="Glyco_trans_1"/>
</dbReference>
<organism evidence="3 4">
    <name type="scientific">Ectorhizobium quercum</name>
    <dbReference type="NCBI Taxonomy" id="2965071"/>
    <lineage>
        <taxon>Bacteria</taxon>
        <taxon>Pseudomonadati</taxon>
        <taxon>Pseudomonadota</taxon>
        <taxon>Alphaproteobacteria</taxon>
        <taxon>Hyphomicrobiales</taxon>
        <taxon>Rhizobiaceae</taxon>
        <taxon>Ectorhizobium</taxon>
    </lineage>
</organism>
<feature type="domain" description="Glycosyl transferase family 1" evidence="1">
    <location>
        <begin position="208"/>
        <end position="349"/>
    </location>
</feature>
<name>A0AAE3N2I8_9HYPH</name>
<reference evidence="3" key="1">
    <citation type="submission" date="2022-07" db="EMBL/GenBank/DDBJ databases">
        <title>Ectorhizobium quercum gen.nov., sp. nov.</title>
        <authorList>
            <person name="Ma T."/>
            <person name="Li Y."/>
        </authorList>
    </citation>
    <scope>NUCLEOTIDE SEQUENCE</scope>
    <source>
        <strain evidence="3">BDR2-2</strain>
    </source>
</reference>
<dbReference type="CDD" id="cd03801">
    <property type="entry name" value="GT4_PimA-like"/>
    <property type="match status" value="1"/>
</dbReference>
<dbReference type="AlphaFoldDB" id="A0AAE3N2I8"/>